<dbReference type="Proteomes" id="UP001055108">
    <property type="component" value="Unassembled WGS sequence"/>
</dbReference>
<evidence type="ECO:0000256" key="1">
    <source>
        <dbReference type="SAM" id="MobiDB-lite"/>
    </source>
</evidence>
<dbReference type="EMBL" id="BPQM01000027">
    <property type="protein sequence ID" value="GJD78109.1"/>
    <property type="molecule type" value="Genomic_DNA"/>
</dbReference>
<name>A0AA37HLN9_9HYPH</name>
<dbReference type="AlphaFoldDB" id="A0AA37HLN9"/>
<accession>A0AA37HLN9</accession>
<evidence type="ECO:0008006" key="5">
    <source>
        <dbReference type="Google" id="ProtNLM"/>
    </source>
</evidence>
<feature type="chain" id="PRO_5041335200" description="Lipoprotein" evidence="2">
    <location>
        <begin position="20"/>
        <end position="144"/>
    </location>
</feature>
<comment type="caution">
    <text evidence="3">The sequence shown here is derived from an EMBL/GenBank/DDBJ whole genome shotgun (WGS) entry which is preliminary data.</text>
</comment>
<reference evidence="3" key="1">
    <citation type="journal article" date="2016" name="Front. Microbiol.">
        <title>Genome Sequence of the Piezophilic, Mesophilic Sulfate-Reducing Bacterium Desulfovibrio indicus J2T.</title>
        <authorList>
            <person name="Cao J."/>
            <person name="Maignien L."/>
            <person name="Shao Z."/>
            <person name="Alain K."/>
            <person name="Jebbar M."/>
        </authorList>
    </citation>
    <scope>NUCLEOTIDE SEQUENCE</scope>
    <source>
        <strain evidence="3">NBRC 103626</strain>
    </source>
</reference>
<organism evidence="3 4">
    <name type="scientific">Methylobacterium gregans</name>
    <dbReference type="NCBI Taxonomy" id="374424"/>
    <lineage>
        <taxon>Bacteria</taxon>
        <taxon>Pseudomonadati</taxon>
        <taxon>Pseudomonadota</taxon>
        <taxon>Alphaproteobacteria</taxon>
        <taxon>Hyphomicrobiales</taxon>
        <taxon>Methylobacteriaceae</taxon>
        <taxon>Methylobacterium</taxon>
    </lineage>
</organism>
<protein>
    <recommendedName>
        <fullName evidence="5">Lipoprotein</fullName>
    </recommendedName>
</protein>
<feature type="region of interest" description="Disordered" evidence="1">
    <location>
        <begin position="97"/>
        <end position="144"/>
    </location>
</feature>
<reference evidence="3" key="2">
    <citation type="submission" date="2021-08" db="EMBL/GenBank/DDBJ databases">
        <authorList>
            <person name="Tani A."/>
            <person name="Ola A."/>
            <person name="Ogura Y."/>
            <person name="Katsura K."/>
            <person name="Hayashi T."/>
        </authorList>
    </citation>
    <scope>NUCLEOTIDE SEQUENCE</scope>
    <source>
        <strain evidence="3">NBRC 103626</strain>
    </source>
</reference>
<keyword evidence="2" id="KW-0732">Signal</keyword>
<evidence type="ECO:0000313" key="3">
    <source>
        <dbReference type="EMBL" id="GJD78109.1"/>
    </source>
</evidence>
<gene>
    <name evidence="3" type="ORF">NBEOAGPD_1321</name>
</gene>
<dbReference type="RefSeq" id="WP_238301830.1">
    <property type="nucleotide sequence ID" value="NZ_BPQM01000027.1"/>
</dbReference>
<evidence type="ECO:0000256" key="2">
    <source>
        <dbReference type="SAM" id="SignalP"/>
    </source>
</evidence>
<feature type="signal peptide" evidence="2">
    <location>
        <begin position="1"/>
        <end position="19"/>
    </location>
</feature>
<sequence length="144" mass="15715">MPGRSPLAALILLTAGAQAQDGGKAALDQLGALPKPAQQGDLDTVALASAHRERAESMQQRTDGLWQSWLVSVCEGCGEARRPFSDRDGADYLKKLRAGQPEEAQGRPRFTYYYPAGGRLPRPDNISADLSNQNIDQIRRDPNR</sequence>
<proteinExistence type="predicted"/>
<evidence type="ECO:0000313" key="4">
    <source>
        <dbReference type="Proteomes" id="UP001055108"/>
    </source>
</evidence>
<keyword evidence="4" id="KW-1185">Reference proteome</keyword>